<dbReference type="PROSITE" id="PS51257">
    <property type="entry name" value="PROKAR_LIPOPROTEIN"/>
    <property type="match status" value="1"/>
</dbReference>
<evidence type="ECO:0000256" key="1">
    <source>
        <dbReference type="SAM" id="SignalP"/>
    </source>
</evidence>
<name>A0ABX6SVF7_9ACTN</name>
<dbReference type="EMBL" id="CP060587">
    <property type="protein sequence ID" value="QNL95386.1"/>
    <property type="molecule type" value="Genomic_DNA"/>
</dbReference>
<evidence type="ECO:0008006" key="4">
    <source>
        <dbReference type="Google" id="ProtNLM"/>
    </source>
</evidence>
<proteinExistence type="predicted"/>
<reference evidence="2 3" key="1">
    <citation type="submission" date="2020-08" db="EMBL/GenBank/DDBJ databases">
        <title>Novel species in genus Aeromicrobium.</title>
        <authorList>
            <person name="Zhang G."/>
        </authorList>
    </citation>
    <scope>NUCLEOTIDE SEQUENCE [LARGE SCALE GENOMIC DNA]</scope>
    <source>
        <strain evidence="3">zg-629</strain>
    </source>
</reference>
<evidence type="ECO:0000313" key="3">
    <source>
        <dbReference type="Proteomes" id="UP000515871"/>
    </source>
</evidence>
<accession>A0ABX6SVF7</accession>
<gene>
    <name evidence="2" type="ORF">H9L21_05540</name>
</gene>
<feature type="chain" id="PRO_5045304500" description="Lipoprotein" evidence="1">
    <location>
        <begin position="25"/>
        <end position="182"/>
    </location>
</feature>
<organism evidence="2 3">
    <name type="scientific">Aeromicrobium senzhongii</name>
    <dbReference type="NCBI Taxonomy" id="2663859"/>
    <lineage>
        <taxon>Bacteria</taxon>
        <taxon>Bacillati</taxon>
        <taxon>Actinomycetota</taxon>
        <taxon>Actinomycetes</taxon>
        <taxon>Propionibacteriales</taxon>
        <taxon>Nocardioidaceae</taxon>
        <taxon>Aeromicrobium</taxon>
    </lineage>
</organism>
<dbReference type="Proteomes" id="UP000515871">
    <property type="component" value="Chromosome"/>
</dbReference>
<feature type="signal peptide" evidence="1">
    <location>
        <begin position="1"/>
        <end position="24"/>
    </location>
</feature>
<keyword evidence="1" id="KW-0732">Signal</keyword>
<sequence>MNRTTRATLALAALGLALSGCTGSSDEDPKPQATPQEKWAQSLCEALEPTTAAISPPATDSATNTAESKKEIVEFLRTLRDRLDSQAEVLNDAGAPPEVDAATYEKAKKSVSDGSRMLQGVIVRLKKADPKNAEEMQASLLQVGESLAESSSYAGPLAELSASNAELKKAFESNETCTSIMS</sequence>
<protein>
    <recommendedName>
        <fullName evidence="4">Lipoprotein</fullName>
    </recommendedName>
</protein>
<dbReference type="RefSeq" id="WP_154595343.1">
    <property type="nucleotide sequence ID" value="NZ_CP060587.1"/>
</dbReference>
<keyword evidence="3" id="KW-1185">Reference proteome</keyword>
<evidence type="ECO:0000313" key="2">
    <source>
        <dbReference type="EMBL" id="QNL95386.1"/>
    </source>
</evidence>